<protein>
    <submittedName>
        <fullName evidence="3">Uncharacterized protein</fullName>
    </submittedName>
</protein>
<keyword evidence="4" id="KW-1185">Reference proteome</keyword>
<sequence length="264" mass="29204">MDCLSFNVMLCVTAVSPSALCSGVVVPREVPNGSQTVRPAKERHRPAKEKHRPAKEKHRPAKEKHRPAKEKHRPAKEKHRPAKEKHRPAKEKHRPAKEKHRPATEKHRPAKEKHRPAMEKHRPATEKHRPAKEKHRPAMEKHRSGIPLDGPVRVWNPIGWTCQGLASHWVDLSGSGIPLGGPGVISFLFGPVRGCPRMGPRCLLTPPVSASSIYAAVVCVGGLGSVCYIWSTSPVLFGVRCESKCAFSNSLLLSFFLSLGGREP</sequence>
<feature type="compositionally biased region" description="Basic and acidic residues" evidence="1">
    <location>
        <begin position="115"/>
        <end position="128"/>
    </location>
</feature>
<organism evidence="3 4">
    <name type="scientific">Oncorhynchus kisutch</name>
    <name type="common">Coho salmon</name>
    <name type="synonym">Salmo kisutch</name>
    <dbReference type="NCBI Taxonomy" id="8019"/>
    <lineage>
        <taxon>Eukaryota</taxon>
        <taxon>Metazoa</taxon>
        <taxon>Chordata</taxon>
        <taxon>Craniata</taxon>
        <taxon>Vertebrata</taxon>
        <taxon>Euteleostomi</taxon>
        <taxon>Actinopterygii</taxon>
        <taxon>Neopterygii</taxon>
        <taxon>Teleostei</taxon>
        <taxon>Protacanthopterygii</taxon>
        <taxon>Salmoniformes</taxon>
        <taxon>Salmonidae</taxon>
        <taxon>Salmoninae</taxon>
        <taxon>Oncorhynchus</taxon>
    </lineage>
</organism>
<reference evidence="3" key="1">
    <citation type="submission" date="2025-08" db="UniProtKB">
        <authorList>
            <consortium name="Ensembl"/>
        </authorList>
    </citation>
    <scope>IDENTIFICATION</scope>
</reference>
<feature type="signal peptide" evidence="2">
    <location>
        <begin position="1"/>
        <end position="23"/>
    </location>
</feature>
<evidence type="ECO:0000313" key="3">
    <source>
        <dbReference type="Ensembl" id="ENSOKIP00005073998.1"/>
    </source>
</evidence>
<dbReference type="Ensembl" id="ENSOKIT00005078848.1">
    <property type="protein sequence ID" value="ENSOKIP00005073998.1"/>
    <property type="gene ID" value="ENSOKIG00005031961.1"/>
</dbReference>
<evidence type="ECO:0000256" key="1">
    <source>
        <dbReference type="SAM" id="MobiDB-lite"/>
    </source>
</evidence>
<evidence type="ECO:0000256" key="2">
    <source>
        <dbReference type="SAM" id="SignalP"/>
    </source>
</evidence>
<dbReference type="Proteomes" id="UP000694557">
    <property type="component" value="Unassembled WGS sequence"/>
</dbReference>
<keyword evidence="2" id="KW-0732">Signal</keyword>
<proteinExistence type="predicted"/>
<feature type="compositionally biased region" description="Basic residues" evidence="1">
    <location>
        <begin position="41"/>
        <end position="100"/>
    </location>
</feature>
<feature type="chain" id="PRO_5034876449" evidence="2">
    <location>
        <begin position="24"/>
        <end position="264"/>
    </location>
</feature>
<name>A0A8C7II43_ONCKI</name>
<dbReference type="AlphaFoldDB" id="A0A8C7II43"/>
<evidence type="ECO:0000313" key="4">
    <source>
        <dbReference type="Proteomes" id="UP000694557"/>
    </source>
</evidence>
<accession>A0A8C7II43</accession>
<dbReference type="GeneTree" id="ENSGT01120000273625"/>
<feature type="region of interest" description="Disordered" evidence="1">
    <location>
        <begin position="29"/>
        <end position="145"/>
    </location>
</feature>
<reference evidence="3" key="2">
    <citation type="submission" date="2025-09" db="UniProtKB">
        <authorList>
            <consortium name="Ensembl"/>
        </authorList>
    </citation>
    <scope>IDENTIFICATION</scope>
</reference>